<dbReference type="InterPro" id="IPR050155">
    <property type="entry name" value="HAD-like_hydrolase_sf"/>
</dbReference>
<accession>A0ABY7VZP5</accession>
<dbReference type="SUPFAM" id="SSF56784">
    <property type="entry name" value="HAD-like"/>
    <property type="match status" value="1"/>
</dbReference>
<evidence type="ECO:0000256" key="4">
    <source>
        <dbReference type="ARBA" id="ARBA00013078"/>
    </source>
</evidence>
<dbReference type="Gene3D" id="1.10.150.240">
    <property type="entry name" value="Putative phosphatase, domain 2"/>
    <property type="match status" value="1"/>
</dbReference>
<evidence type="ECO:0000256" key="1">
    <source>
        <dbReference type="ARBA" id="ARBA00000830"/>
    </source>
</evidence>
<comment type="pathway">
    <text evidence="2">Organic acid metabolism; glycolate biosynthesis; glycolate from 2-phosphoglycolate: step 1/1.</text>
</comment>
<sequence length="224" mass="25297">MKRIKHIFWDWNGTLLNDVDLCVHVTGEFLRERHGKLMDRETYLREFGFPVIDFYKKIGIDLRDADYGQMALDWIGAYNQSFGDFAELHQGVGEVLLALNDLGYKQSILSACEKDLLGTLVKKFKLWDHFDSVHGVEDFKAHGKVDLAISAVKLSNLKADECMLIGDTKHDYEVAQEAGMQCLLIGGGHQNIERLKSTGCEVLGDISQVLEKFKNILSKDSSNV</sequence>
<evidence type="ECO:0000256" key="3">
    <source>
        <dbReference type="ARBA" id="ARBA00006171"/>
    </source>
</evidence>
<dbReference type="InterPro" id="IPR023214">
    <property type="entry name" value="HAD_sf"/>
</dbReference>
<dbReference type="EMBL" id="CP117812">
    <property type="protein sequence ID" value="WDE98759.1"/>
    <property type="molecule type" value="Genomic_DNA"/>
</dbReference>
<dbReference type="EC" id="3.1.3.18" evidence="4"/>
<name>A0ABY7VZP5_9BACT</name>
<evidence type="ECO:0000256" key="2">
    <source>
        <dbReference type="ARBA" id="ARBA00004818"/>
    </source>
</evidence>
<dbReference type="RefSeq" id="WP_274153628.1">
    <property type="nucleotide sequence ID" value="NZ_CP117812.1"/>
</dbReference>
<reference evidence="5 6" key="1">
    <citation type="submission" date="2023-02" db="EMBL/GenBank/DDBJ databases">
        <title>Genome sequence of Lentisphaera profundi SAORIC-696.</title>
        <authorList>
            <person name="Kim e."/>
            <person name="Cho J.-C."/>
            <person name="Choi A."/>
            <person name="Kang I."/>
        </authorList>
    </citation>
    <scope>NUCLEOTIDE SEQUENCE [LARGE SCALE GENOMIC DNA]</scope>
    <source>
        <strain evidence="5 6">SAORIC-696</strain>
    </source>
</reference>
<proteinExistence type="inferred from homology"/>
<evidence type="ECO:0000313" key="6">
    <source>
        <dbReference type="Proteomes" id="UP001214250"/>
    </source>
</evidence>
<dbReference type="Gene3D" id="3.40.50.1000">
    <property type="entry name" value="HAD superfamily/HAD-like"/>
    <property type="match status" value="1"/>
</dbReference>
<protein>
    <recommendedName>
        <fullName evidence="4">phosphoglycolate phosphatase</fullName>
        <ecNumber evidence="4">3.1.3.18</ecNumber>
    </recommendedName>
</protein>
<gene>
    <name evidence="5" type="ORF">PQO03_13025</name>
</gene>
<dbReference type="Proteomes" id="UP001214250">
    <property type="component" value="Chromosome 2"/>
</dbReference>
<dbReference type="SFLD" id="SFLDS00003">
    <property type="entry name" value="Haloacid_Dehalogenase"/>
    <property type="match status" value="1"/>
</dbReference>
<evidence type="ECO:0000313" key="5">
    <source>
        <dbReference type="EMBL" id="WDE98759.1"/>
    </source>
</evidence>
<keyword evidence="6" id="KW-1185">Reference proteome</keyword>
<dbReference type="InterPro" id="IPR036412">
    <property type="entry name" value="HAD-like_sf"/>
</dbReference>
<dbReference type="Pfam" id="PF13419">
    <property type="entry name" value="HAD_2"/>
    <property type="match status" value="1"/>
</dbReference>
<organism evidence="5 6">
    <name type="scientific">Lentisphaera profundi</name>
    <dbReference type="NCBI Taxonomy" id="1658616"/>
    <lineage>
        <taxon>Bacteria</taxon>
        <taxon>Pseudomonadati</taxon>
        <taxon>Lentisphaerota</taxon>
        <taxon>Lentisphaeria</taxon>
        <taxon>Lentisphaerales</taxon>
        <taxon>Lentisphaeraceae</taxon>
        <taxon>Lentisphaera</taxon>
    </lineage>
</organism>
<dbReference type="PANTHER" id="PTHR43434">
    <property type="entry name" value="PHOSPHOGLYCOLATE PHOSPHATASE"/>
    <property type="match status" value="1"/>
</dbReference>
<dbReference type="InterPro" id="IPR041492">
    <property type="entry name" value="HAD_2"/>
</dbReference>
<dbReference type="InterPro" id="IPR023198">
    <property type="entry name" value="PGP-like_dom2"/>
</dbReference>
<dbReference type="PANTHER" id="PTHR43434:SF1">
    <property type="entry name" value="PHOSPHOGLYCOLATE PHOSPHATASE"/>
    <property type="match status" value="1"/>
</dbReference>
<comment type="similarity">
    <text evidence="3">Belongs to the HAD-like hydrolase superfamily. CbbY/CbbZ/Gph/YieH family.</text>
</comment>
<comment type="catalytic activity">
    <reaction evidence="1">
        <text>2-phosphoglycolate + H2O = glycolate + phosphate</text>
        <dbReference type="Rhea" id="RHEA:14369"/>
        <dbReference type="ChEBI" id="CHEBI:15377"/>
        <dbReference type="ChEBI" id="CHEBI:29805"/>
        <dbReference type="ChEBI" id="CHEBI:43474"/>
        <dbReference type="ChEBI" id="CHEBI:58033"/>
        <dbReference type="EC" id="3.1.3.18"/>
    </reaction>
</comment>
<dbReference type="SFLD" id="SFLDG01129">
    <property type="entry name" value="C1.5:_HAD__Beta-PGM__Phosphata"/>
    <property type="match status" value="1"/>
</dbReference>